<gene>
    <name evidence="1" type="ORF">BBV17_03635</name>
</gene>
<comment type="caution">
    <text evidence="1">The sequence shown here is derived from an EMBL/GenBank/DDBJ whole genome shotgun (WGS) entry which is preliminary data.</text>
</comment>
<evidence type="ECO:0000313" key="2">
    <source>
        <dbReference type="Proteomes" id="UP000180194"/>
    </source>
</evidence>
<evidence type="ECO:0000313" key="1">
    <source>
        <dbReference type="EMBL" id="OHX39202.1"/>
    </source>
</evidence>
<dbReference type="RefSeq" id="WP_071160188.1">
    <property type="nucleotide sequence ID" value="NZ_MBRJ01000078.1"/>
</dbReference>
<name>A0ABX3CJZ6_9BACI</name>
<organism evidence="1 2">
    <name type="scientific">Cytobacillus oceanisediminis</name>
    <dbReference type="NCBI Taxonomy" id="665099"/>
    <lineage>
        <taxon>Bacteria</taxon>
        <taxon>Bacillati</taxon>
        <taxon>Bacillota</taxon>
        <taxon>Bacilli</taxon>
        <taxon>Bacillales</taxon>
        <taxon>Bacillaceae</taxon>
        <taxon>Cytobacillus</taxon>
    </lineage>
</organism>
<reference evidence="1 2" key="1">
    <citation type="submission" date="2016-07" db="EMBL/GenBank/DDBJ databases">
        <title>Bacillus oceanisediminis whole genome.</title>
        <authorList>
            <person name="Pal Y."/>
            <person name="Verma A."/>
            <person name="Mual P."/>
            <person name="Srinivasan K."/>
        </authorList>
    </citation>
    <scope>NUCLEOTIDE SEQUENCE [LARGE SCALE GENOMIC DNA]</scope>
    <source>
        <strain evidence="1 2">Bhandara28</strain>
    </source>
</reference>
<protein>
    <submittedName>
        <fullName evidence="1">Group-specific protein</fullName>
    </submittedName>
</protein>
<dbReference type="EMBL" id="MBRJ01000078">
    <property type="protein sequence ID" value="OHX39202.1"/>
    <property type="molecule type" value="Genomic_DNA"/>
</dbReference>
<sequence length="89" mass="11164">MLSVQIDQRTIEQQFHEELRKHLVEIKNRTVFWDMKELCRQTCLSEPFIREQFFFDQRFPKFRVGRKWLFPAKEAEDFLIQWLKEQPHH</sequence>
<dbReference type="Proteomes" id="UP000180194">
    <property type="component" value="Unassembled WGS sequence"/>
</dbReference>
<proteinExistence type="predicted"/>
<accession>A0ABX3CJZ6</accession>
<keyword evidence="2" id="KW-1185">Reference proteome</keyword>